<protein>
    <submittedName>
        <fullName evidence="1">Cat eye syndrome critical region protein 5</fullName>
    </submittedName>
</protein>
<sequence length="247" mass="28103">MACRGGFLAHKTKGGLHSANLLLKTFQCLSRRFHKQRVLLKRCDFGFLFDIDGVIVRGRKPLPFAREAFALLTENKKFKIPTLFVTNAGNCLRTRKAQQLSEWLGVEVSEEQVVLSHSPLKMFRQFHDKHVLVSGQGPIAEIAANIGFNRITTVEQLAQHYPELDKMDHSRRKAAPCAFEEFYPRIDEKPQGPLPFLLPPYPFTPEILVTEKMKTKKIKGVRMACQVANKFMVMDTMTHDPVLGVNL</sequence>
<dbReference type="EMBL" id="BLXT01003772">
    <property type="protein sequence ID" value="GFO06311.1"/>
    <property type="molecule type" value="Genomic_DNA"/>
</dbReference>
<dbReference type="SUPFAM" id="SSF56784">
    <property type="entry name" value="HAD-like"/>
    <property type="match status" value="1"/>
</dbReference>
<dbReference type="Proteomes" id="UP000735302">
    <property type="component" value="Unassembled WGS sequence"/>
</dbReference>
<dbReference type="Pfam" id="PF13344">
    <property type="entry name" value="Hydrolase_6"/>
    <property type="match status" value="1"/>
</dbReference>
<organism evidence="1 2">
    <name type="scientific">Plakobranchus ocellatus</name>
    <dbReference type="NCBI Taxonomy" id="259542"/>
    <lineage>
        <taxon>Eukaryota</taxon>
        <taxon>Metazoa</taxon>
        <taxon>Spiralia</taxon>
        <taxon>Lophotrochozoa</taxon>
        <taxon>Mollusca</taxon>
        <taxon>Gastropoda</taxon>
        <taxon>Heterobranchia</taxon>
        <taxon>Euthyneura</taxon>
        <taxon>Panpulmonata</taxon>
        <taxon>Sacoglossa</taxon>
        <taxon>Placobranchoidea</taxon>
        <taxon>Plakobranchidae</taxon>
        <taxon>Plakobranchus</taxon>
    </lineage>
</organism>
<dbReference type="AlphaFoldDB" id="A0AAV4A508"/>
<dbReference type="InterPro" id="IPR036412">
    <property type="entry name" value="HAD-like_sf"/>
</dbReference>
<evidence type="ECO:0000313" key="1">
    <source>
        <dbReference type="EMBL" id="GFO06311.1"/>
    </source>
</evidence>
<name>A0AAV4A508_9GAST</name>
<accession>A0AAV4A508</accession>
<dbReference type="Gene3D" id="3.40.50.1000">
    <property type="entry name" value="HAD superfamily/HAD-like"/>
    <property type="match status" value="1"/>
</dbReference>
<dbReference type="InterPro" id="IPR006357">
    <property type="entry name" value="HAD-SF_hydro_IIA"/>
</dbReference>
<dbReference type="InterPro" id="IPR023214">
    <property type="entry name" value="HAD_sf"/>
</dbReference>
<gene>
    <name evidence="1" type="ORF">PoB_003281600</name>
</gene>
<keyword evidence="2" id="KW-1185">Reference proteome</keyword>
<evidence type="ECO:0000313" key="2">
    <source>
        <dbReference type="Proteomes" id="UP000735302"/>
    </source>
</evidence>
<comment type="caution">
    <text evidence="1">The sequence shown here is derived from an EMBL/GenBank/DDBJ whole genome shotgun (WGS) entry which is preliminary data.</text>
</comment>
<reference evidence="1 2" key="1">
    <citation type="journal article" date="2021" name="Elife">
        <title>Chloroplast acquisition without the gene transfer in kleptoplastic sea slugs, Plakobranchus ocellatus.</title>
        <authorList>
            <person name="Maeda T."/>
            <person name="Takahashi S."/>
            <person name="Yoshida T."/>
            <person name="Shimamura S."/>
            <person name="Takaki Y."/>
            <person name="Nagai Y."/>
            <person name="Toyoda A."/>
            <person name="Suzuki Y."/>
            <person name="Arimoto A."/>
            <person name="Ishii H."/>
            <person name="Satoh N."/>
            <person name="Nishiyama T."/>
            <person name="Hasebe M."/>
            <person name="Maruyama T."/>
            <person name="Minagawa J."/>
            <person name="Obokata J."/>
            <person name="Shigenobu S."/>
        </authorList>
    </citation>
    <scope>NUCLEOTIDE SEQUENCE [LARGE SCALE GENOMIC DNA]</scope>
</reference>
<proteinExistence type="predicted"/>